<evidence type="ECO:0000256" key="1">
    <source>
        <dbReference type="SAM" id="MobiDB-lite"/>
    </source>
</evidence>
<comment type="caution">
    <text evidence="2">The sequence shown here is derived from an EMBL/GenBank/DDBJ whole genome shotgun (WGS) entry which is preliminary data.</text>
</comment>
<proteinExistence type="predicted"/>
<protein>
    <submittedName>
        <fullName evidence="2">Uncharacterized protein</fullName>
    </submittedName>
</protein>
<feature type="non-terminal residue" evidence="2">
    <location>
        <position position="1"/>
    </location>
</feature>
<feature type="compositionally biased region" description="Basic and acidic residues" evidence="1">
    <location>
        <begin position="107"/>
        <end position="124"/>
    </location>
</feature>
<dbReference type="AlphaFoldDB" id="A0A699JIF4"/>
<feature type="region of interest" description="Disordered" evidence="1">
    <location>
        <begin position="25"/>
        <end position="85"/>
    </location>
</feature>
<evidence type="ECO:0000313" key="2">
    <source>
        <dbReference type="EMBL" id="GFA39988.1"/>
    </source>
</evidence>
<organism evidence="2">
    <name type="scientific">Tanacetum cinerariifolium</name>
    <name type="common">Dalmatian daisy</name>
    <name type="synonym">Chrysanthemum cinerariifolium</name>
    <dbReference type="NCBI Taxonomy" id="118510"/>
    <lineage>
        <taxon>Eukaryota</taxon>
        <taxon>Viridiplantae</taxon>
        <taxon>Streptophyta</taxon>
        <taxon>Embryophyta</taxon>
        <taxon>Tracheophyta</taxon>
        <taxon>Spermatophyta</taxon>
        <taxon>Magnoliopsida</taxon>
        <taxon>eudicotyledons</taxon>
        <taxon>Gunneridae</taxon>
        <taxon>Pentapetalae</taxon>
        <taxon>asterids</taxon>
        <taxon>campanulids</taxon>
        <taxon>Asterales</taxon>
        <taxon>Asteraceae</taxon>
        <taxon>Asteroideae</taxon>
        <taxon>Anthemideae</taxon>
        <taxon>Anthemidinae</taxon>
        <taxon>Tanacetum</taxon>
    </lineage>
</organism>
<reference evidence="2" key="1">
    <citation type="journal article" date="2019" name="Sci. Rep.">
        <title>Draft genome of Tanacetum cinerariifolium, the natural source of mosquito coil.</title>
        <authorList>
            <person name="Yamashiro T."/>
            <person name="Shiraishi A."/>
            <person name="Satake H."/>
            <person name="Nakayama K."/>
        </authorList>
    </citation>
    <scope>NUCLEOTIDE SEQUENCE</scope>
</reference>
<feature type="compositionally biased region" description="Basic and acidic residues" evidence="1">
    <location>
        <begin position="41"/>
        <end position="60"/>
    </location>
</feature>
<dbReference type="EMBL" id="BKCJ010417400">
    <property type="protein sequence ID" value="GFA39988.1"/>
    <property type="molecule type" value="Genomic_DNA"/>
</dbReference>
<accession>A0A699JIF4</accession>
<gene>
    <name evidence="2" type="ORF">Tci_611960</name>
</gene>
<sequence>VLALEEAKTTQDKVITRLKLRVRRLKKKRKARTSQPMNRKLFKDRVDTSTDNSIEDKGSGEKGGSTVDQVSTARPKVSVDTPPTTTITIFGDEDLIIAQTSIKMRSEKAKEEGVAFRDVEEPPRPTRSTITLQPLPTIDPKDKGKSVLVEEELEKLQKVKRRDQG</sequence>
<feature type="region of interest" description="Disordered" evidence="1">
    <location>
        <begin position="107"/>
        <end position="144"/>
    </location>
</feature>
<name>A0A699JIF4_TANCI</name>